<dbReference type="EMBL" id="LK996017">
    <property type="protein sequence ID" value="CDX04651.1"/>
    <property type="molecule type" value="Genomic_DNA"/>
</dbReference>
<dbReference type="InterPro" id="IPR008585">
    <property type="entry name" value="Gamma_PGA_hydro"/>
</dbReference>
<proteinExistence type="predicted"/>
<protein>
    <submittedName>
        <fullName evidence="1">Phage-related replication protein</fullName>
    </submittedName>
</protein>
<dbReference type="PATRIC" id="fig|49338.4.peg.5126"/>
<gene>
    <name evidence="1" type="ORF">DPCES_4765</name>
</gene>
<name>A0A098B9V6_DESHA</name>
<evidence type="ECO:0000313" key="1">
    <source>
        <dbReference type="EMBL" id="CDX04651.1"/>
    </source>
</evidence>
<dbReference type="AlphaFoldDB" id="A0A098B9V6"/>
<accession>A0A098B9V6</accession>
<dbReference type="InterPro" id="IPR038128">
    <property type="entry name" value="Gamma_PGA_hydro_sf"/>
</dbReference>
<dbReference type="Gene3D" id="3.40.630.100">
    <property type="entry name" value="Poly-gamma-glutamate hydrolase, zinc-binding motif"/>
    <property type="match status" value="1"/>
</dbReference>
<reference evidence="1" key="1">
    <citation type="submission" date="2014-07" db="EMBL/GenBank/DDBJ databases">
        <authorList>
            <person name="Hornung V.Bastian."/>
        </authorList>
    </citation>
    <scope>NUCLEOTIDE SEQUENCE</scope>
    <source>
        <strain evidence="1">PCE-S</strain>
    </source>
</reference>
<dbReference type="Pfam" id="PF05908">
    <property type="entry name" value="Gamma_PGA_hydro"/>
    <property type="match status" value="1"/>
</dbReference>
<organism evidence="1">
    <name type="scientific">Desulfitobacterium hafniense</name>
    <name type="common">Desulfitobacterium frappieri</name>
    <dbReference type="NCBI Taxonomy" id="49338"/>
    <lineage>
        <taxon>Bacteria</taxon>
        <taxon>Bacillati</taxon>
        <taxon>Bacillota</taxon>
        <taxon>Clostridia</taxon>
        <taxon>Eubacteriales</taxon>
        <taxon>Desulfitobacteriaceae</taxon>
        <taxon>Desulfitobacterium</taxon>
    </lineage>
</organism>
<sequence length="256" mass="27649">MQKASFIIQIWILAKRVMKMINIGIFSRPKRILTCSCLLILLFAEPTATASGATYLEARELPPPQGATLDDEVNINVKNFGDYEIRTGVTDSKIAVIAIHGGKIEQGTSELAYALSARNHYNYYTYLGVKNKDNASLHIPSAQFEEPAALAMVAQSETTLSIHGCSGAGEFTYIGGLDTPLAGKVKDALTEYGFTVLDAPKHLAGLSPDNIVNRNQNGGGVQLEISKGLRAQFLDADSSQLTRYVAALSEALDNRP</sequence>